<evidence type="ECO:0000313" key="2">
    <source>
        <dbReference type="EMBL" id="QKE64978.1"/>
    </source>
</evidence>
<feature type="chain" id="PRO_5026782666" evidence="1">
    <location>
        <begin position="27"/>
        <end position="525"/>
    </location>
</feature>
<dbReference type="EMBL" id="CP053697">
    <property type="protein sequence ID" value="QKE64978.1"/>
    <property type="molecule type" value="Genomic_DNA"/>
</dbReference>
<dbReference type="InterPro" id="IPR013783">
    <property type="entry name" value="Ig-like_fold"/>
</dbReference>
<organism evidence="2 3">
    <name type="scientific">Aquipseudomonas campi</name>
    <dbReference type="NCBI Taxonomy" id="2731681"/>
    <lineage>
        <taxon>Bacteria</taxon>
        <taxon>Pseudomonadati</taxon>
        <taxon>Pseudomonadota</taxon>
        <taxon>Gammaproteobacteria</taxon>
        <taxon>Pseudomonadales</taxon>
        <taxon>Pseudomonadaceae</taxon>
        <taxon>Aquipseudomonas</taxon>
    </lineage>
</organism>
<protein>
    <submittedName>
        <fullName evidence="2">Uncharacterized protein</fullName>
    </submittedName>
</protein>
<dbReference type="KEGG" id="pcam:HNE05_17005"/>
<evidence type="ECO:0000313" key="3">
    <source>
        <dbReference type="Proteomes" id="UP000501379"/>
    </source>
</evidence>
<gene>
    <name evidence="2" type="ORF">HNE05_17005</name>
</gene>
<dbReference type="Proteomes" id="UP000501379">
    <property type="component" value="Chromosome"/>
</dbReference>
<dbReference type="RefSeq" id="WP_173210415.1">
    <property type="nucleotide sequence ID" value="NZ_CP053697.2"/>
</dbReference>
<keyword evidence="1" id="KW-0732">Signal</keyword>
<accession>A0A6M8FVU9</accession>
<proteinExistence type="predicted"/>
<sequence length="525" mass="55574">MNLLCKHTLLLALLACLGLPVLSAQAALLAATAQPNQRQLQVNQDNNFAVNWRVTAGSAHSGGAASSSARIINPSGGATLATVGGTLSQGGSGPFLFGEFISLPQATVQGWQRSGLRRVLLVRDFADLAGGGAVRGQQVLVLPAPTQPTQPVGSLRAVKIQPAQRQVLASQRNVLALAWQVVASDDFSGRVSSSRARIIDPASGGVLTTLGDGLSASGRTPFLLSEQLELSAAEVQGWYARGLRRLILQREFSSGSQSLSAQVVLTLVSSGLRAPRENRDGELLVQRLSLSFLDNQRIKLVPPATELKAKVLLGYSGNGLVEGRWQVAEPGSTEGKPFYRTLTLVRSQLGSAQQSTLFSPPLPTAKAGKYRLRFCVTNQDLVPADALVLDSGCPIESLTVETVYEVLGGSGPAAQLAIAASPQSGTVDAATAFQWRAVDGAVVYQLQLFAIGLDQQNAGEVEVLGESPSFVAGMLLPASTTQTPLSALMRNKLQPGRYYLWRVTAHDQGGALIGKSQEWRVRYQP</sequence>
<feature type="signal peptide" evidence="1">
    <location>
        <begin position="1"/>
        <end position="26"/>
    </location>
</feature>
<reference evidence="2" key="1">
    <citation type="submission" date="2020-07" db="EMBL/GenBank/DDBJ databases">
        <title>Nitrate ammonifying Pseudomonas campi sp. nov. isolated from German agricultural grassland.</title>
        <authorList>
            <person name="Timsy T."/>
            <person name="Ulrich A."/>
            <person name="Spanner T."/>
            <person name="Foesel B."/>
            <person name="Kolb S."/>
            <person name="Horn M.A."/>
            <person name="Behrendt U."/>
        </authorList>
    </citation>
    <scope>NUCLEOTIDE SEQUENCE</scope>
    <source>
        <strain evidence="2">S1-A32-2</strain>
    </source>
</reference>
<dbReference type="AlphaFoldDB" id="A0A6M8FVU9"/>
<dbReference type="Gene3D" id="2.60.40.10">
    <property type="entry name" value="Immunoglobulins"/>
    <property type="match status" value="1"/>
</dbReference>
<keyword evidence="3" id="KW-1185">Reference proteome</keyword>
<evidence type="ECO:0000256" key="1">
    <source>
        <dbReference type="SAM" id="SignalP"/>
    </source>
</evidence>
<name>A0A6M8FVU9_9GAMM</name>